<dbReference type="InterPro" id="IPR032675">
    <property type="entry name" value="LRR_dom_sf"/>
</dbReference>
<comment type="caution">
    <text evidence="1">The sequence shown here is derived from an EMBL/GenBank/DDBJ whole genome shotgun (WGS) entry which is preliminary data.</text>
</comment>
<dbReference type="GO" id="GO:0005737">
    <property type="term" value="C:cytoplasm"/>
    <property type="evidence" value="ECO:0007669"/>
    <property type="project" value="TreeGrafter"/>
</dbReference>
<proteinExistence type="predicted"/>
<evidence type="ECO:0000313" key="2">
    <source>
        <dbReference type="Proteomes" id="UP000324585"/>
    </source>
</evidence>
<keyword evidence="2" id="KW-1185">Reference proteome</keyword>
<dbReference type="OrthoDB" id="1870722at2759"/>
<dbReference type="AlphaFoldDB" id="A0A5J4Z3S4"/>
<dbReference type="Gene3D" id="3.80.10.10">
    <property type="entry name" value="Ribonuclease Inhibitor"/>
    <property type="match status" value="1"/>
</dbReference>
<reference evidence="2" key="1">
    <citation type="journal article" date="2019" name="Nat. Commun.">
        <title>Expansion of phycobilisome linker gene families in mesophilic red algae.</title>
        <authorList>
            <person name="Lee J."/>
            <person name="Kim D."/>
            <person name="Bhattacharya D."/>
            <person name="Yoon H.S."/>
        </authorList>
    </citation>
    <scope>NUCLEOTIDE SEQUENCE [LARGE SCALE GENOMIC DNA]</scope>
    <source>
        <strain evidence="2">CCMP 1328</strain>
    </source>
</reference>
<sequence length="335" mass="37176">MRRGTMGAREKAGGGCEYAWHQDNCPHWRCPTEKSAAGAAPWIMGFGLLPEELVLELLLRASCRKNHPSETLREAACVATLWRLRAVCRQFRALIDAHCATLSSVRLIRPRADANIAAHDAISRSPAALFRTCSDRLTKLTFVSHVQSWPDNDCISDAARLLPRLEKLCVAQCEAFSHAAFGKDAPLVWPSLRELDVSRCLQIDALFLSRIGLRSAFPKLRVLRLKWMHSLEDSALQSIAQIQSLRVLDLTGCESITVQGLQYILAACGDTLEELHLAYCSIGDETLSMIAHNFSALQVLGLANNVFNIWPVGFYSYDGIDALMRARPALNISYV</sequence>
<evidence type="ECO:0000313" key="1">
    <source>
        <dbReference type="EMBL" id="KAA8497574.1"/>
    </source>
</evidence>
<organism evidence="1 2">
    <name type="scientific">Porphyridium purpureum</name>
    <name type="common">Red alga</name>
    <name type="synonym">Porphyridium cruentum</name>
    <dbReference type="NCBI Taxonomy" id="35688"/>
    <lineage>
        <taxon>Eukaryota</taxon>
        <taxon>Rhodophyta</taxon>
        <taxon>Bangiophyceae</taxon>
        <taxon>Porphyridiales</taxon>
        <taxon>Porphyridiaceae</taxon>
        <taxon>Porphyridium</taxon>
    </lineage>
</organism>
<dbReference type="InterPro" id="IPR001611">
    <property type="entry name" value="Leu-rich_rpt"/>
</dbReference>
<dbReference type="Proteomes" id="UP000324585">
    <property type="component" value="Unassembled WGS sequence"/>
</dbReference>
<dbReference type="Pfam" id="PF13516">
    <property type="entry name" value="LRR_6"/>
    <property type="match status" value="2"/>
</dbReference>
<dbReference type="SMART" id="SM00367">
    <property type="entry name" value="LRR_CC"/>
    <property type="match status" value="3"/>
</dbReference>
<dbReference type="SUPFAM" id="SSF52047">
    <property type="entry name" value="RNI-like"/>
    <property type="match status" value="1"/>
</dbReference>
<protein>
    <submittedName>
        <fullName evidence="1">F-box/LRR-repeat protein 14</fullName>
    </submittedName>
</protein>
<dbReference type="InterPro" id="IPR050648">
    <property type="entry name" value="F-box_LRR-repeat"/>
</dbReference>
<dbReference type="PANTHER" id="PTHR13382">
    <property type="entry name" value="MITOCHONDRIAL ATP SYNTHASE COUPLING FACTOR B"/>
    <property type="match status" value="1"/>
</dbReference>
<name>A0A5J4Z3S4_PORPP</name>
<dbReference type="InterPro" id="IPR006553">
    <property type="entry name" value="Leu-rich_rpt_Cys-con_subtyp"/>
</dbReference>
<dbReference type="EMBL" id="VRMN01000001">
    <property type="protein sequence ID" value="KAA8497574.1"/>
    <property type="molecule type" value="Genomic_DNA"/>
</dbReference>
<accession>A0A5J4Z3S4</accession>
<gene>
    <name evidence="1" type="ORF">FVE85_5159</name>
</gene>